<dbReference type="EMBL" id="CZAE01000025">
    <property type="protein sequence ID" value="CUQ08005.1"/>
    <property type="molecule type" value="Genomic_DNA"/>
</dbReference>
<protein>
    <submittedName>
        <fullName evidence="1">Putative transmembrane protein</fullName>
    </submittedName>
</protein>
<accession>A0A3E5GMD1</accession>
<evidence type="ECO:0000313" key="1">
    <source>
        <dbReference type="EMBL" id="CUQ08005.1"/>
    </source>
</evidence>
<keyword evidence="1" id="KW-0812">Transmembrane</keyword>
<dbReference type="AlphaFoldDB" id="A0A3E5GMD1"/>
<organism evidence="1 2">
    <name type="scientific">Bacteroides faecis</name>
    <dbReference type="NCBI Taxonomy" id="674529"/>
    <lineage>
        <taxon>Bacteria</taxon>
        <taxon>Pseudomonadati</taxon>
        <taxon>Bacteroidota</taxon>
        <taxon>Bacteroidia</taxon>
        <taxon>Bacteroidales</taxon>
        <taxon>Bacteroidaceae</taxon>
        <taxon>Bacteroides</taxon>
    </lineage>
</organism>
<dbReference type="RefSeq" id="WP_055271062.1">
    <property type="nucleotide sequence ID" value="NZ_CABMFH010000003.1"/>
</dbReference>
<dbReference type="Proteomes" id="UP000095606">
    <property type="component" value="Unassembled WGS sequence"/>
</dbReference>
<accession>A0A174TK80</accession>
<sequence>MQNQLSKTDRLSNQDIRKRVNVKKTIIGVLILLIGLSHLPEAVLLNIDEISSGNILYLITCILICAIGIYQLKFRSKEMKYLPTKSVVKEKNYSFNLKYMESLKEMIESGNFSNSFNIKKEKGGNLRLDVLMSADKKFAAVRLLQFIPYSYIPVIDMQYLRNDKIIALENFLEHYK</sequence>
<keyword evidence="1" id="KW-0472">Membrane</keyword>
<gene>
    <name evidence="1" type="ORF">ERS852461_04153</name>
</gene>
<reference evidence="1 2" key="1">
    <citation type="submission" date="2015-09" db="EMBL/GenBank/DDBJ databases">
        <authorList>
            <consortium name="Pathogen Informatics"/>
        </authorList>
    </citation>
    <scope>NUCLEOTIDE SEQUENCE [LARGE SCALE GENOMIC DNA]</scope>
    <source>
        <strain evidence="1 2">2789STDY5834846</strain>
    </source>
</reference>
<name>A0A3E5GMD1_9BACE</name>
<evidence type="ECO:0000313" key="2">
    <source>
        <dbReference type="Proteomes" id="UP000095606"/>
    </source>
</evidence>
<proteinExistence type="predicted"/>